<dbReference type="InterPro" id="IPR005493">
    <property type="entry name" value="RraA/RraA-like"/>
</dbReference>
<dbReference type="KEGG" id="cna:AB433_18045"/>
<keyword evidence="6" id="KW-0614">Plasmid</keyword>
<geneLocation type="plasmid" evidence="6 7">
    <name>p1</name>
</geneLocation>
<evidence type="ECO:0000256" key="2">
    <source>
        <dbReference type="ARBA" id="ARBA00016549"/>
    </source>
</evidence>
<proteinExistence type="predicted"/>
<protein>
    <recommendedName>
        <fullName evidence="2">Putative 4-hydroxy-4-methyl-2-oxoglutarate aldolase</fullName>
    </recommendedName>
    <alternativeName>
        <fullName evidence="3">Regulator of ribonuclease activity homolog</fullName>
    </alternativeName>
    <alternativeName>
        <fullName evidence="4">RraA-like protein</fullName>
    </alternativeName>
</protein>
<feature type="binding site" evidence="5">
    <location>
        <position position="122"/>
    </location>
    <ligand>
        <name>substrate</name>
    </ligand>
</feature>
<evidence type="ECO:0000313" key="6">
    <source>
        <dbReference type="EMBL" id="AKM12043.1"/>
    </source>
</evidence>
<keyword evidence="6" id="KW-0489">Methyltransferase</keyword>
<keyword evidence="7" id="KW-1185">Reference proteome</keyword>
<feature type="binding site" evidence="5">
    <location>
        <begin position="100"/>
        <end position="103"/>
    </location>
    <ligand>
        <name>substrate</name>
    </ligand>
</feature>
<evidence type="ECO:0000256" key="3">
    <source>
        <dbReference type="ARBA" id="ARBA00029596"/>
    </source>
</evidence>
<sequence>MPEDISPTSYLAATQRVAALDTCTISDALDKLGLRGTVPGLVRLTANRQRISGRVVTVKLGPAIEGLPKRHLGASAIMAAQPGEIVVVEHRGRTDASGWGGLLSRAAARKGIAGVIVDGACRDLDESSELGFPVFGSAVVPLTARGRVAEHDWGCRVTIGSIVVNPGDWVVADGSGVVFFDQQHVDEVLAEAERILGRETAMIAALEQGAPIDHVMGANYEEMLK</sequence>
<organism evidence="6 7">
    <name type="scientific">Croceicoccus naphthovorans</name>
    <dbReference type="NCBI Taxonomy" id="1348774"/>
    <lineage>
        <taxon>Bacteria</taxon>
        <taxon>Pseudomonadati</taxon>
        <taxon>Pseudomonadota</taxon>
        <taxon>Alphaproteobacteria</taxon>
        <taxon>Sphingomonadales</taxon>
        <taxon>Erythrobacteraceae</taxon>
        <taxon>Croceicoccus</taxon>
    </lineage>
</organism>
<dbReference type="SUPFAM" id="SSF89562">
    <property type="entry name" value="RraA-like"/>
    <property type="match status" value="1"/>
</dbReference>
<feature type="binding site" evidence="5">
    <location>
        <position position="123"/>
    </location>
    <ligand>
        <name>substrate</name>
    </ligand>
</feature>
<keyword evidence="6" id="KW-0808">Transferase</keyword>
<reference evidence="6 7" key="1">
    <citation type="submission" date="2015-06" db="EMBL/GenBank/DDBJ databases">
        <authorList>
            <person name="Zeng Y."/>
            <person name="Huang Y."/>
        </authorList>
    </citation>
    <scope>NUCLEOTIDE SEQUENCE [LARGE SCALE GENOMIC DNA]</scope>
    <source>
        <strain evidence="6 7">PQ-2</strain>
        <plasmid evidence="7">Plasmid p1</plasmid>
    </source>
</reference>
<dbReference type="Proteomes" id="UP000035287">
    <property type="component" value="Plasmid p1"/>
</dbReference>
<dbReference type="Pfam" id="PF03737">
    <property type="entry name" value="RraA-like"/>
    <property type="match status" value="1"/>
</dbReference>
<dbReference type="CDD" id="cd16841">
    <property type="entry name" value="RraA_family"/>
    <property type="match status" value="1"/>
</dbReference>
<dbReference type="GO" id="GO:0032259">
    <property type="term" value="P:methylation"/>
    <property type="evidence" value="ECO:0007669"/>
    <property type="project" value="UniProtKB-KW"/>
</dbReference>
<comment type="cofactor">
    <cofactor evidence="5">
        <name>Mg(2+)</name>
        <dbReference type="ChEBI" id="CHEBI:18420"/>
    </cofactor>
</comment>
<dbReference type="PANTHER" id="PTHR33254">
    <property type="entry name" value="4-HYDROXY-4-METHYL-2-OXOGLUTARATE ALDOLASE 3-RELATED"/>
    <property type="match status" value="1"/>
</dbReference>
<evidence type="ECO:0000256" key="5">
    <source>
        <dbReference type="PIRSR" id="PIRSR605493-1"/>
    </source>
</evidence>
<dbReference type="PATRIC" id="fig|1348774.3.peg.3800"/>
<keyword evidence="5" id="KW-0479">Metal-binding</keyword>
<evidence type="ECO:0000256" key="1">
    <source>
        <dbReference type="ARBA" id="ARBA00001968"/>
    </source>
</evidence>
<comment type="cofactor">
    <cofactor evidence="1">
        <name>a divalent metal cation</name>
        <dbReference type="ChEBI" id="CHEBI:60240"/>
    </cofactor>
</comment>
<accession>A0A0G3XNC4</accession>
<dbReference type="PANTHER" id="PTHR33254:SF4">
    <property type="entry name" value="4-HYDROXY-4-METHYL-2-OXOGLUTARATE ALDOLASE 3-RELATED"/>
    <property type="match status" value="1"/>
</dbReference>
<dbReference type="EMBL" id="CP011771">
    <property type="protein sequence ID" value="AKM12043.1"/>
    <property type="molecule type" value="Genomic_DNA"/>
</dbReference>
<dbReference type="InterPro" id="IPR036704">
    <property type="entry name" value="RraA/RraA-like_sf"/>
</dbReference>
<evidence type="ECO:0000313" key="7">
    <source>
        <dbReference type="Proteomes" id="UP000035287"/>
    </source>
</evidence>
<keyword evidence="5" id="KW-0460">Magnesium</keyword>
<dbReference type="RefSeq" id="WP_007015999.1">
    <property type="nucleotide sequence ID" value="NZ_CP011771.1"/>
</dbReference>
<dbReference type="AlphaFoldDB" id="A0A0G3XNC4"/>
<evidence type="ECO:0000256" key="4">
    <source>
        <dbReference type="ARBA" id="ARBA00030169"/>
    </source>
</evidence>
<dbReference type="GO" id="GO:0008168">
    <property type="term" value="F:methyltransferase activity"/>
    <property type="evidence" value="ECO:0007669"/>
    <property type="project" value="UniProtKB-KW"/>
</dbReference>
<gene>
    <name evidence="6" type="ORF">AB433_18045</name>
</gene>
<dbReference type="GO" id="GO:0046872">
    <property type="term" value="F:metal ion binding"/>
    <property type="evidence" value="ECO:0007669"/>
    <property type="project" value="UniProtKB-KW"/>
</dbReference>
<dbReference type="Gene3D" id="3.50.30.40">
    <property type="entry name" value="Ribonuclease E inhibitor RraA/RraA-like"/>
    <property type="match status" value="1"/>
</dbReference>
<dbReference type="OrthoDB" id="9812532at2"/>
<name>A0A0G3XNC4_9SPHN</name>